<dbReference type="GeneID" id="62164724"/>
<dbReference type="Proteomes" id="UP000781932">
    <property type="component" value="Unassembled WGS sequence"/>
</dbReference>
<reference evidence="1" key="1">
    <citation type="submission" date="2020-03" db="EMBL/GenBank/DDBJ databases">
        <authorList>
            <person name="He L."/>
        </authorList>
    </citation>
    <scope>NUCLEOTIDE SEQUENCE</scope>
    <source>
        <strain evidence="1">CkLH20</strain>
    </source>
</reference>
<name>A0A9P6I217_9PEZI</name>
<accession>A0A9P6I217</accession>
<comment type="caution">
    <text evidence="1">The sequence shown here is derived from an EMBL/GenBank/DDBJ whole genome shotgun (WGS) entry which is preliminary data.</text>
</comment>
<proteinExistence type="predicted"/>
<evidence type="ECO:0000313" key="2">
    <source>
        <dbReference type="Proteomes" id="UP000781932"/>
    </source>
</evidence>
<dbReference type="OrthoDB" id="4806033at2759"/>
<sequence length="297" mass="34039">MAMSLKKTPPGKAGPASLPYDVFLNIIDILITEAQVCKNAMMWQLFYNHDAATRLVVWEGPKCPAAPAQDPVQWSRHFNTRLPAQINRMTRSMVHRKFVRVPRTCHFADDGTSNDELPRIDAWVRPELDYFIPFFSDHDESRFEEELHFIQAMLLPTPQADVLTRSITQIVTPGRCFWCETNAPGVAALSTLPNLKEAYMDIGRFNPPEKLPKFDGRLVRIDPNIFLDLRIWSITHGAAFRNLYKPLRKRGIRLYGYANDVYNPVVEVVGTKRGIRVRYTHNRSGCNCCCDPNMPPH</sequence>
<dbReference type="RefSeq" id="XP_038742937.1">
    <property type="nucleotide sequence ID" value="XM_038891650.1"/>
</dbReference>
<dbReference type="EMBL" id="JAATWM020000031">
    <property type="protein sequence ID" value="KAF9873476.1"/>
    <property type="molecule type" value="Genomic_DNA"/>
</dbReference>
<organism evidence="1 2">
    <name type="scientific">Colletotrichum karsti</name>
    <dbReference type="NCBI Taxonomy" id="1095194"/>
    <lineage>
        <taxon>Eukaryota</taxon>
        <taxon>Fungi</taxon>
        <taxon>Dikarya</taxon>
        <taxon>Ascomycota</taxon>
        <taxon>Pezizomycotina</taxon>
        <taxon>Sordariomycetes</taxon>
        <taxon>Hypocreomycetidae</taxon>
        <taxon>Glomerellales</taxon>
        <taxon>Glomerellaceae</taxon>
        <taxon>Colletotrichum</taxon>
        <taxon>Colletotrichum boninense species complex</taxon>
    </lineage>
</organism>
<gene>
    <name evidence="1" type="ORF">CkaCkLH20_08935</name>
</gene>
<reference evidence="1" key="2">
    <citation type="submission" date="2020-11" db="EMBL/GenBank/DDBJ databases">
        <title>Whole genome sequencing of Colletotrichum sp.</title>
        <authorList>
            <person name="Li H."/>
        </authorList>
    </citation>
    <scope>NUCLEOTIDE SEQUENCE</scope>
    <source>
        <strain evidence="1">CkLH20</strain>
    </source>
</reference>
<evidence type="ECO:0000313" key="1">
    <source>
        <dbReference type="EMBL" id="KAF9873476.1"/>
    </source>
</evidence>
<dbReference type="AlphaFoldDB" id="A0A9P6I217"/>
<protein>
    <submittedName>
        <fullName evidence="1">Uncharacterized protein</fullName>
    </submittedName>
</protein>
<keyword evidence="2" id="KW-1185">Reference proteome</keyword>